<evidence type="ECO:0000256" key="1">
    <source>
        <dbReference type="SAM" id="SignalP"/>
    </source>
</evidence>
<feature type="chain" id="PRO_5045795129" description="Glycine zipper 2TM domain protein" evidence="1">
    <location>
        <begin position="24"/>
        <end position="76"/>
    </location>
</feature>
<protein>
    <recommendedName>
        <fullName evidence="4">Glycine zipper 2TM domain protein</fullName>
    </recommendedName>
</protein>
<keyword evidence="1" id="KW-0732">Signal</keyword>
<reference evidence="2" key="2">
    <citation type="submission" date="2021-08" db="EMBL/GenBank/DDBJ databases">
        <authorList>
            <person name="Tani A."/>
            <person name="Ola A."/>
            <person name="Ogura Y."/>
            <person name="Katsura K."/>
            <person name="Hayashi T."/>
        </authorList>
    </citation>
    <scope>NUCLEOTIDE SEQUENCE</scope>
    <source>
        <strain evidence="2">DSM 14458</strain>
    </source>
</reference>
<comment type="caution">
    <text evidence="2">The sequence shown here is derived from an EMBL/GenBank/DDBJ whole genome shotgun (WGS) entry which is preliminary data.</text>
</comment>
<accession>A0ABQ4UVY0</accession>
<gene>
    <name evidence="2" type="ORF">BGCPKDLD_3067</name>
</gene>
<keyword evidence="3" id="KW-1185">Reference proteome</keyword>
<feature type="signal peptide" evidence="1">
    <location>
        <begin position="1"/>
        <end position="23"/>
    </location>
</feature>
<evidence type="ECO:0008006" key="4">
    <source>
        <dbReference type="Google" id="ProtNLM"/>
    </source>
</evidence>
<evidence type="ECO:0000313" key="2">
    <source>
        <dbReference type="EMBL" id="GJE76473.1"/>
    </source>
</evidence>
<name>A0ABQ4UVY0_9HYPH</name>
<dbReference type="RefSeq" id="WP_137827378.1">
    <property type="nucleotide sequence ID" value="NZ_BPRE01000009.1"/>
</dbReference>
<sequence length="76" mass="7368">MTRIVLRAALILAAVALAGTAEAKGCLKGAAVGGLAGHAVGHGIAGAAAGCAIGRHEANKQDKNKVQNGGDQPATR</sequence>
<dbReference type="EMBL" id="BPRE01000009">
    <property type="protein sequence ID" value="GJE76473.1"/>
    <property type="molecule type" value="Genomic_DNA"/>
</dbReference>
<organism evidence="2 3">
    <name type="scientific">Methylorubrum suomiense</name>
    <dbReference type="NCBI Taxonomy" id="144191"/>
    <lineage>
        <taxon>Bacteria</taxon>
        <taxon>Pseudomonadati</taxon>
        <taxon>Pseudomonadota</taxon>
        <taxon>Alphaproteobacteria</taxon>
        <taxon>Hyphomicrobiales</taxon>
        <taxon>Methylobacteriaceae</taxon>
        <taxon>Methylorubrum</taxon>
    </lineage>
</organism>
<dbReference type="Proteomes" id="UP001055093">
    <property type="component" value="Unassembled WGS sequence"/>
</dbReference>
<evidence type="ECO:0000313" key="3">
    <source>
        <dbReference type="Proteomes" id="UP001055093"/>
    </source>
</evidence>
<proteinExistence type="predicted"/>
<reference evidence="2" key="1">
    <citation type="journal article" date="2021" name="Front. Microbiol.">
        <title>Comprehensive Comparative Genomics and Phenotyping of Methylobacterium Species.</title>
        <authorList>
            <person name="Alessa O."/>
            <person name="Ogura Y."/>
            <person name="Fujitani Y."/>
            <person name="Takami H."/>
            <person name="Hayashi T."/>
            <person name="Sahin N."/>
            <person name="Tani A."/>
        </authorList>
    </citation>
    <scope>NUCLEOTIDE SEQUENCE</scope>
    <source>
        <strain evidence="2">DSM 14458</strain>
    </source>
</reference>